<dbReference type="Gene3D" id="1.25.40.20">
    <property type="entry name" value="Ankyrin repeat-containing domain"/>
    <property type="match status" value="1"/>
</dbReference>
<dbReference type="AlphaFoldDB" id="A0A392P1M4"/>
<protein>
    <submittedName>
        <fullName evidence="3">Ankyrin repeat domain-containing protein</fullName>
    </submittedName>
</protein>
<comment type="subcellular location">
    <subcellularLocation>
        <location evidence="1">Cell membrane</location>
        <topology evidence="1">Peripheral membrane protein</topology>
        <orientation evidence="1">Cytoplasmic side</orientation>
    </subcellularLocation>
</comment>
<keyword evidence="4" id="KW-1185">Reference proteome</keyword>
<evidence type="ECO:0000256" key="2">
    <source>
        <dbReference type="PROSITE-ProRule" id="PRU00023"/>
    </source>
</evidence>
<dbReference type="InterPro" id="IPR036770">
    <property type="entry name" value="Ankyrin_rpt-contain_sf"/>
</dbReference>
<dbReference type="EMBL" id="LXQA010058543">
    <property type="protein sequence ID" value="MCI05400.1"/>
    <property type="molecule type" value="Genomic_DNA"/>
</dbReference>
<evidence type="ECO:0000313" key="4">
    <source>
        <dbReference type="Proteomes" id="UP000265520"/>
    </source>
</evidence>
<sequence length="130" mass="14265">VVDDSLLHYRSLHRFIESGEWNDAKAFMNRDETAMFSTSSSGRTILHVAVIAGHEEIVKKLVKEGKDKLVKMKDKRGYTALALVAELTGNTDIAKCMVEKKGGQVIGQELLSMKNNDGEIPVLLAAAKGH</sequence>
<evidence type="ECO:0000256" key="1">
    <source>
        <dbReference type="ARBA" id="ARBA00004413"/>
    </source>
</evidence>
<dbReference type="SMART" id="SM00248">
    <property type="entry name" value="ANK"/>
    <property type="match status" value="2"/>
</dbReference>
<feature type="non-terminal residue" evidence="3">
    <location>
        <position position="130"/>
    </location>
</feature>
<feature type="repeat" description="ANK" evidence="2">
    <location>
        <begin position="41"/>
        <end position="67"/>
    </location>
</feature>
<dbReference type="Pfam" id="PF12796">
    <property type="entry name" value="Ank_2"/>
    <property type="match status" value="1"/>
</dbReference>
<feature type="non-terminal residue" evidence="3">
    <location>
        <position position="1"/>
    </location>
</feature>
<evidence type="ECO:0000313" key="3">
    <source>
        <dbReference type="EMBL" id="MCI05400.1"/>
    </source>
</evidence>
<name>A0A392P1M4_9FABA</name>
<proteinExistence type="predicted"/>
<organism evidence="3 4">
    <name type="scientific">Trifolium medium</name>
    <dbReference type="NCBI Taxonomy" id="97028"/>
    <lineage>
        <taxon>Eukaryota</taxon>
        <taxon>Viridiplantae</taxon>
        <taxon>Streptophyta</taxon>
        <taxon>Embryophyta</taxon>
        <taxon>Tracheophyta</taxon>
        <taxon>Spermatophyta</taxon>
        <taxon>Magnoliopsida</taxon>
        <taxon>eudicotyledons</taxon>
        <taxon>Gunneridae</taxon>
        <taxon>Pentapetalae</taxon>
        <taxon>rosids</taxon>
        <taxon>fabids</taxon>
        <taxon>Fabales</taxon>
        <taxon>Fabaceae</taxon>
        <taxon>Papilionoideae</taxon>
        <taxon>50 kb inversion clade</taxon>
        <taxon>NPAAA clade</taxon>
        <taxon>Hologalegina</taxon>
        <taxon>IRL clade</taxon>
        <taxon>Trifolieae</taxon>
        <taxon>Trifolium</taxon>
    </lineage>
</organism>
<dbReference type="PANTHER" id="PTHR24121:SF21">
    <property type="entry name" value="ANKYRIN REPEAT FAMILY PROTEIN"/>
    <property type="match status" value="1"/>
</dbReference>
<keyword evidence="2" id="KW-0040">ANK repeat</keyword>
<dbReference type="SUPFAM" id="SSF48403">
    <property type="entry name" value="Ankyrin repeat"/>
    <property type="match status" value="1"/>
</dbReference>
<dbReference type="GO" id="GO:0005886">
    <property type="term" value="C:plasma membrane"/>
    <property type="evidence" value="ECO:0007669"/>
    <property type="project" value="UniProtKB-SubCell"/>
</dbReference>
<reference evidence="3 4" key="1">
    <citation type="journal article" date="2018" name="Front. Plant Sci.">
        <title>Red Clover (Trifolium pratense) and Zigzag Clover (T. medium) - A Picture of Genomic Similarities and Differences.</title>
        <authorList>
            <person name="Dluhosova J."/>
            <person name="Istvanek J."/>
            <person name="Nedelnik J."/>
            <person name="Repkova J."/>
        </authorList>
    </citation>
    <scope>NUCLEOTIDE SEQUENCE [LARGE SCALE GENOMIC DNA]</scope>
    <source>
        <strain evidence="4">cv. 10/8</strain>
        <tissue evidence="3">Leaf</tissue>
    </source>
</reference>
<comment type="caution">
    <text evidence="3">The sequence shown here is derived from an EMBL/GenBank/DDBJ whole genome shotgun (WGS) entry which is preliminary data.</text>
</comment>
<dbReference type="InterPro" id="IPR002110">
    <property type="entry name" value="Ankyrin_rpt"/>
</dbReference>
<dbReference type="PROSITE" id="PS50088">
    <property type="entry name" value="ANK_REPEAT"/>
    <property type="match status" value="1"/>
</dbReference>
<dbReference type="PANTHER" id="PTHR24121">
    <property type="entry name" value="NO MECHANORECEPTOR POTENTIAL C, ISOFORM D-RELATED"/>
    <property type="match status" value="1"/>
</dbReference>
<dbReference type="Proteomes" id="UP000265520">
    <property type="component" value="Unassembled WGS sequence"/>
</dbReference>
<accession>A0A392P1M4</accession>
<dbReference type="PROSITE" id="PS50297">
    <property type="entry name" value="ANK_REP_REGION"/>
    <property type="match status" value="1"/>
</dbReference>